<evidence type="ECO:0000259" key="8">
    <source>
        <dbReference type="SMART" id="SM00382"/>
    </source>
</evidence>
<reference evidence="10" key="1">
    <citation type="submission" date="2015-08" db="UniProtKB">
        <authorList>
            <consortium name="WormBaseParasite"/>
        </authorList>
    </citation>
    <scope>IDENTIFICATION</scope>
</reference>
<proteinExistence type="inferred from homology"/>
<comment type="subcellular location">
    <subcellularLocation>
        <location evidence="1">Cytoplasm</location>
    </subcellularLocation>
</comment>
<dbReference type="AlphaFoldDB" id="A0A0K0EDD9"/>
<comment type="similarity">
    <text evidence="2 7">Belongs to the AAA ATPase family.</text>
</comment>
<dbReference type="SMART" id="SM00382">
    <property type="entry name" value="AAA"/>
    <property type="match status" value="1"/>
</dbReference>
<dbReference type="GO" id="GO:0000502">
    <property type="term" value="C:proteasome complex"/>
    <property type="evidence" value="ECO:0007669"/>
    <property type="project" value="UniProtKB-KW"/>
</dbReference>
<evidence type="ECO:0000256" key="4">
    <source>
        <dbReference type="ARBA" id="ARBA00022741"/>
    </source>
</evidence>
<keyword evidence="6" id="KW-0647">Proteasome</keyword>
<evidence type="ECO:0000313" key="11">
    <source>
        <dbReference type="WBParaSite" id="TCONS_00006877.p1"/>
    </source>
</evidence>
<feature type="domain" description="AAA+ ATPase" evidence="8">
    <location>
        <begin position="219"/>
        <end position="358"/>
    </location>
</feature>
<evidence type="ECO:0000313" key="10">
    <source>
        <dbReference type="WBParaSite" id="SSTP_0000750200.1"/>
    </source>
</evidence>
<dbReference type="PROSITE" id="PS00674">
    <property type="entry name" value="AAA"/>
    <property type="match status" value="1"/>
</dbReference>
<evidence type="ECO:0000256" key="7">
    <source>
        <dbReference type="RuleBase" id="RU003651"/>
    </source>
</evidence>
<dbReference type="InterPro" id="IPR041569">
    <property type="entry name" value="AAA_lid_3"/>
</dbReference>
<organism evidence="10">
    <name type="scientific">Strongyloides stercoralis</name>
    <name type="common">Threadworm</name>
    <dbReference type="NCBI Taxonomy" id="6248"/>
    <lineage>
        <taxon>Eukaryota</taxon>
        <taxon>Metazoa</taxon>
        <taxon>Ecdysozoa</taxon>
        <taxon>Nematoda</taxon>
        <taxon>Chromadorea</taxon>
        <taxon>Rhabditida</taxon>
        <taxon>Tylenchina</taxon>
        <taxon>Panagrolaimomorpha</taxon>
        <taxon>Strongyloidoidea</taxon>
        <taxon>Strongyloididae</taxon>
        <taxon>Strongyloides</taxon>
    </lineage>
</organism>
<dbReference type="WBParaSite" id="SSTP_0000750200.1">
    <property type="protein sequence ID" value="SSTP_0000750200.1"/>
    <property type="gene ID" value="SSTP_0000750200"/>
</dbReference>
<evidence type="ECO:0000256" key="3">
    <source>
        <dbReference type="ARBA" id="ARBA00022490"/>
    </source>
</evidence>
<evidence type="ECO:0000256" key="1">
    <source>
        <dbReference type="ARBA" id="ARBA00004496"/>
    </source>
</evidence>
<accession>A0A0K0EDD9</accession>
<dbReference type="InterPro" id="IPR003960">
    <property type="entry name" value="ATPase_AAA_CS"/>
</dbReference>
<dbReference type="GO" id="GO:0005737">
    <property type="term" value="C:cytoplasm"/>
    <property type="evidence" value="ECO:0007669"/>
    <property type="project" value="UniProtKB-SubCell"/>
</dbReference>
<dbReference type="InterPro" id="IPR027417">
    <property type="entry name" value="P-loop_NTPase"/>
</dbReference>
<dbReference type="SUPFAM" id="SSF52540">
    <property type="entry name" value="P-loop containing nucleoside triphosphate hydrolases"/>
    <property type="match status" value="1"/>
</dbReference>
<evidence type="ECO:0000313" key="9">
    <source>
        <dbReference type="Proteomes" id="UP000035681"/>
    </source>
</evidence>
<keyword evidence="5 7" id="KW-0067">ATP-binding</keyword>
<dbReference type="InterPro" id="IPR003593">
    <property type="entry name" value="AAA+_ATPase"/>
</dbReference>
<dbReference type="GO" id="GO:0016887">
    <property type="term" value="F:ATP hydrolysis activity"/>
    <property type="evidence" value="ECO:0007669"/>
    <property type="project" value="InterPro"/>
</dbReference>
<dbReference type="Gene3D" id="3.40.50.300">
    <property type="entry name" value="P-loop containing nucleotide triphosphate hydrolases"/>
    <property type="match status" value="1"/>
</dbReference>
<protein>
    <submittedName>
        <fullName evidence="10 11">AAA domain-containing protein</fullName>
    </submittedName>
</protein>
<dbReference type="STRING" id="6248.A0A0K0EDD9"/>
<keyword evidence="9" id="KW-1185">Reference proteome</keyword>
<dbReference type="InterPro" id="IPR050221">
    <property type="entry name" value="26S_Proteasome_ATPase"/>
</dbReference>
<dbReference type="FunFam" id="3.40.50.300:FF:000033">
    <property type="entry name" value="26S protease regulatory subunit 6B"/>
    <property type="match status" value="1"/>
</dbReference>
<evidence type="ECO:0000256" key="5">
    <source>
        <dbReference type="ARBA" id="ARBA00022840"/>
    </source>
</evidence>
<evidence type="ECO:0000256" key="6">
    <source>
        <dbReference type="ARBA" id="ARBA00022942"/>
    </source>
</evidence>
<dbReference type="InterPro" id="IPR003959">
    <property type="entry name" value="ATPase_AAA_core"/>
</dbReference>
<dbReference type="Gene3D" id="2.40.50.140">
    <property type="entry name" value="Nucleic acid-binding proteins"/>
    <property type="match status" value="1"/>
</dbReference>
<keyword evidence="3" id="KW-0963">Cytoplasm</keyword>
<evidence type="ECO:0000256" key="2">
    <source>
        <dbReference type="ARBA" id="ARBA00006914"/>
    </source>
</evidence>
<dbReference type="PANTHER" id="PTHR23073">
    <property type="entry name" value="26S PROTEASOME REGULATORY SUBUNIT"/>
    <property type="match status" value="1"/>
</dbReference>
<name>A0A0K0EDD9_STRER</name>
<dbReference type="Pfam" id="PF00004">
    <property type="entry name" value="AAA"/>
    <property type="match status" value="1"/>
</dbReference>
<dbReference type="Proteomes" id="UP000035681">
    <property type="component" value="Unplaced"/>
</dbReference>
<keyword evidence="4 7" id="KW-0547">Nucleotide-binding</keyword>
<dbReference type="Pfam" id="PF17862">
    <property type="entry name" value="AAA_lid_3"/>
    <property type="match status" value="1"/>
</dbReference>
<dbReference type="WBParaSite" id="TCONS_00006877.p1">
    <property type="protein sequence ID" value="TCONS_00006877.p1"/>
    <property type="gene ID" value="XLOC_004980"/>
</dbReference>
<dbReference type="Gene3D" id="1.10.8.60">
    <property type="match status" value="1"/>
</dbReference>
<dbReference type="InterPro" id="IPR012340">
    <property type="entry name" value="NA-bd_OB-fold"/>
</dbReference>
<sequence>MGNVPNKNLQAPTHIDVPKHASNKVSRKILPIDKSEDILAKIPKVHPKKCCYLRLKRMQRVYDYLKMEIDYVKITSKNQKIDKNIIEDKKTINKLRGKVVGIGKILELFEDEKHAIVSMAHSKREFYVPILSIVDKSLLRINSTVLVKAGGTSKNVPVAVVGVLRNNDDETINTYKVTKKPKETFSDIAGLDQQIVELREAVEFPLTHLELYSQMGISCPKGVILYGPPGTGKTLLAKAVANSTNATFLRACGSDLVRKTSGEGPKQIRYLFEMAKQYSPCILFLDEIDAIGTKRFDTSCKGEKEIQRTMLELLNQLDGFDDRGEVKIIMATNRIESLDSALIRPGRIDRKIELPKPDQKSKLRIFKIHTSLMNLDKDVDFEKLLSKEKNMSGAEIKSLCSEAGMLALRNLRKIVKMKDFEAALKNVFLKTKTEKEEIYL</sequence>
<dbReference type="GO" id="GO:0005524">
    <property type="term" value="F:ATP binding"/>
    <property type="evidence" value="ECO:0007669"/>
    <property type="project" value="UniProtKB-KW"/>
</dbReference>